<evidence type="ECO:0000313" key="2">
    <source>
        <dbReference type="Proteomes" id="UP001143856"/>
    </source>
</evidence>
<keyword evidence="2" id="KW-1185">Reference proteome</keyword>
<dbReference type="Proteomes" id="UP001143856">
    <property type="component" value="Unassembled WGS sequence"/>
</dbReference>
<comment type="caution">
    <text evidence="1">The sequence shown here is derived from an EMBL/GenBank/DDBJ whole genome shotgun (WGS) entry which is preliminary data.</text>
</comment>
<organism evidence="1 2">
    <name type="scientific">Xylaria curta</name>
    <dbReference type="NCBI Taxonomy" id="42375"/>
    <lineage>
        <taxon>Eukaryota</taxon>
        <taxon>Fungi</taxon>
        <taxon>Dikarya</taxon>
        <taxon>Ascomycota</taxon>
        <taxon>Pezizomycotina</taxon>
        <taxon>Sordariomycetes</taxon>
        <taxon>Xylariomycetidae</taxon>
        <taxon>Xylariales</taxon>
        <taxon>Xylariaceae</taxon>
        <taxon>Xylaria</taxon>
    </lineage>
</organism>
<proteinExistence type="predicted"/>
<sequence>MNRSSKELDIVHNIILGVYIFIFVLTRANQIRYLAAATQQKMADALTPQTPPKKLFKPSAKTLTPTRSRPSPQSAQQSYSAQKAANAAPRSVTSESTELSNEPFLDSVAKTTILAPLTNVSITSDDLADNAGSDTTGLVENYVLTPADTASRSTDLRSPLSRNPSQPGKDSSPSFKDKVSRAREATKESVDVLAKDIVGKAAGDAESVASSLPTRGDDAADDLRSPTGLAKSFKDKGIPEMSSFVASLAGDGSHGSGEDTPRAAEPSGDTKNPNNQAGQTADGRKREGLNKAGSQQKSQQDSTANPQEPANVSKTADGTFRDTDDNESTNKPANKMGEPNISGISQTAQPAISATTSKTEKQLNGTSQTSDRDKDAHVIDNMGRPAYVQRSIEIPFQRPGKNSSSSSQPENQRRESQDLGDFEELPGIDNLPKISEDESPDPPEEVLDPSVHATSSSIIPIPKILKIPHIDSPPPSDLARLAQGLAGHKIDDVGNIVNDSGEVLGHATGDLPAMVGKQVSDDGEIYGDGGEIVGYVSENHVNPPSPTEIPGDVLGHLRVDHRGNILDSDGNIIGKFNEPPKPTSSSKTESEGKQKEEQKPKVNATTGGSPSDLFLDVKSTTDGIQLTIRIPTTFSRPPPESQE</sequence>
<protein>
    <submittedName>
        <fullName evidence="1">Uncharacterized protein</fullName>
    </submittedName>
</protein>
<gene>
    <name evidence="1" type="ORF">NUW58_g490</name>
</gene>
<name>A0ACC1PRK5_9PEZI</name>
<reference evidence="1" key="1">
    <citation type="submission" date="2022-10" db="EMBL/GenBank/DDBJ databases">
        <title>Genome Sequence of Xylaria curta.</title>
        <authorList>
            <person name="Buettner E."/>
        </authorList>
    </citation>
    <scope>NUCLEOTIDE SEQUENCE</scope>
    <source>
        <strain evidence="1">Babe10</strain>
    </source>
</reference>
<evidence type="ECO:0000313" key="1">
    <source>
        <dbReference type="EMBL" id="KAJ2997912.1"/>
    </source>
</evidence>
<accession>A0ACC1PRK5</accession>
<dbReference type="EMBL" id="JAPDGR010000042">
    <property type="protein sequence ID" value="KAJ2997912.1"/>
    <property type="molecule type" value="Genomic_DNA"/>
</dbReference>